<reference evidence="2" key="1">
    <citation type="submission" date="2022-09" db="EMBL/GenBank/DDBJ databases">
        <title>Rhodovastum sp. nov. RN2-1 isolated from soil in Seongnam, South Korea.</title>
        <authorList>
            <person name="Le N.T."/>
        </authorList>
    </citation>
    <scope>NUCLEOTIDE SEQUENCE</scope>
    <source>
        <strain evidence="2">RN2-1</strain>
    </source>
</reference>
<protein>
    <submittedName>
        <fullName evidence="2">Uncharacterized protein</fullName>
    </submittedName>
</protein>
<evidence type="ECO:0000313" key="3">
    <source>
        <dbReference type="Proteomes" id="UP001165679"/>
    </source>
</evidence>
<accession>A0AA41YVU0</accession>
<evidence type="ECO:0000256" key="1">
    <source>
        <dbReference type="SAM" id="MobiDB-lite"/>
    </source>
</evidence>
<sequence>MTTDISELSARLMALETVVGHMVTRHAIRTDDPQRWLSTRKRLALQAISNVQAGAPGTGQQSQLMEALRDAIAEFFDNAEQAVCSAEPQDQHAAEAHRRSIAGH</sequence>
<comment type="caution">
    <text evidence="2">The sequence shown here is derived from an EMBL/GenBank/DDBJ whole genome shotgun (WGS) entry which is preliminary data.</text>
</comment>
<keyword evidence="3" id="KW-1185">Reference proteome</keyword>
<organism evidence="2 3">
    <name type="scientific">Limobrevibacterium gyesilva</name>
    <dbReference type="NCBI Taxonomy" id="2991712"/>
    <lineage>
        <taxon>Bacteria</taxon>
        <taxon>Pseudomonadati</taxon>
        <taxon>Pseudomonadota</taxon>
        <taxon>Alphaproteobacteria</taxon>
        <taxon>Acetobacterales</taxon>
        <taxon>Acetobacteraceae</taxon>
        <taxon>Limobrevibacterium</taxon>
    </lineage>
</organism>
<feature type="region of interest" description="Disordered" evidence="1">
    <location>
        <begin position="83"/>
        <end position="104"/>
    </location>
</feature>
<dbReference type="AlphaFoldDB" id="A0AA41YVU0"/>
<dbReference type="EMBL" id="JAPDNT010000037">
    <property type="protein sequence ID" value="MCW3477428.1"/>
    <property type="molecule type" value="Genomic_DNA"/>
</dbReference>
<name>A0AA41YVU0_9PROT</name>
<reference evidence="2" key="2">
    <citation type="submission" date="2022-10" db="EMBL/GenBank/DDBJ databases">
        <authorList>
            <person name="Trinh H.N."/>
        </authorList>
    </citation>
    <scope>NUCLEOTIDE SEQUENCE</scope>
    <source>
        <strain evidence="2">RN2-1</strain>
    </source>
</reference>
<dbReference type="RefSeq" id="WP_264716377.1">
    <property type="nucleotide sequence ID" value="NZ_JAPDNT010000037.1"/>
</dbReference>
<evidence type="ECO:0000313" key="2">
    <source>
        <dbReference type="EMBL" id="MCW3477428.1"/>
    </source>
</evidence>
<dbReference type="Proteomes" id="UP001165679">
    <property type="component" value="Unassembled WGS sequence"/>
</dbReference>
<feature type="compositionally biased region" description="Basic and acidic residues" evidence="1">
    <location>
        <begin position="89"/>
        <end position="98"/>
    </location>
</feature>
<proteinExistence type="predicted"/>
<gene>
    <name evidence="2" type="ORF">OL599_22930</name>
</gene>